<dbReference type="InterPro" id="IPR050482">
    <property type="entry name" value="Sensor_HK_TwoCompSys"/>
</dbReference>
<feature type="region of interest" description="Disordered" evidence="4">
    <location>
        <begin position="172"/>
        <end position="201"/>
    </location>
</feature>
<dbReference type="SUPFAM" id="SSF55874">
    <property type="entry name" value="ATPase domain of HSP90 chaperone/DNA topoisomerase II/histidine kinase"/>
    <property type="match status" value="1"/>
</dbReference>
<evidence type="ECO:0000313" key="6">
    <source>
        <dbReference type="EMBL" id="SOR29057.1"/>
    </source>
</evidence>
<dbReference type="Proteomes" id="UP000233769">
    <property type="component" value="Chromosome tk0001"/>
</dbReference>
<dbReference type="Gene3D" id="3.30.565.10">
    <property type="entry name" value="Histidine kinase-like ATPase, C-terminal domain"/>
    <property type="match status" value="1"/>
</dbReference>
<evidence type="ECO:0000259" key="5">
    <source>
        <dbReference type="SMART" id="SM00387"/>
    </source>
</evidence>
<dbReference type="InterPro" id="IPR003594">
    <property type="entry name" value="HATPase_dom"/>
</dbReference>
<dbReference type="SMART" id="SM00387">
    <property type="entry name" value="HATPase_c"/>
    <property type="match status" value="1"/>
</dbReference>
<evidence type="ECO:0000256" key="4">
    <source>
        <dbReference type="SAM" id="MobiDB-lite"/>
    </source>
</evidence>
<protein>
    <recommendedName>
        <fullName evidence="5">Histidine kinase/HSP90-like ATPase domain-containing protein</fullName>
    </recommendedName>
</protein>
<feature type="compositionally biased region" description="Basic and acidic residues" evidence="4">
    <location>
        <begin position="9"/>
        <end position="21"/>
    </location>
</feature>
<dbReference type="GO" id="GO:0016301">
    <property type="term" value="F:kinase activity"/>
    <property type="evidence" value="ECO:0007669"/>
    <property type="project" value="UniProtKB-KW"/>
</dbReference>
<reference evidence="7" key="1">
    <citation type="submission" date="2017-10" db="EMBL/GenBank/DDBJ databases">
        <authorList>
            <person name="Regsiter A."/>
            <person name="William W."/>
        </authorList>
    </citation>
    <scope>NUCLEOTIDE SEQUENCE [LARGE SCALE GENOMIC DNA]</scope>
</reference>
<feature type="region of interest" description="Disordered" evidence="4">
    <location>
        <begin position="1"/>
        <end position="39"/>
    </location>
</feature>
<dbReference type="EMBL" id="LT962688">
    <property type="protein sequence ID" value="SOR29057.1"/>
    <property type="molecule type" value="Genomic_DNA"/>
</dbReference>
<sequence length="201" mass="21457">MPCRRRGARSRDRGRRADGPRRSARRCARHRGGRRRHARESLRGALARLELPDFAGIGLGDGIRGLVSDWRARLRTGPNLHLDMEGDWSGLSGEASASLYRITQELLTNALRHGRPSRVFLRLQRAGTGGGTVTLTVDDDGGGDAARAASASGRGLPGIRARLAALGGQLSLSPGTAAASAPASPFRFTGEADDDEHPPRR</sequence>
<proteinExistence type="predicted"/>
<organism evidence="6 7">
    <name type="scientific">Methylorubrum extorquens</name>
    <name type="common">Methylobacterium dichloromethanicum</name>
    <name type="synonym">Methylobacterium extorquens</name>
    <dbReference type="NCBI Taxonomy" id="408"/>
    <lineage>
        <taxon>Bacteria</taxon>
        <taxon>Pseudomonadati</taxon>
        <taxon>Pseudomonadota</taxon>
        <taxon>Alphaproteobacteria</taxon>
        <taxon>Hyphomicrobiales</taxon>
        <taxon>Methylobacteriaceae</taxon>
        <taxon>Methylorubrum</taxon>
    </lineage>
</organism>
<keyword evidence="2" id="KW-0418">Kinase</keyword>
<dbReference type="PANTHER" id="PTHR24421:SF58">
    <property type="entry name" value="SIGNAL TRANSDUCTION HISTIDINE-PROTEIN KINASE_PHOSPHATASE UHPB"/>
    <property type="match status" value="1"/>
</dbReference>
<evidence type="ECO:0000256" key="2">
    <source>
        <dbReference type="ARBA" id="ARBA00022777"/>
    </source>
</evidence>
<dbReference type="GO" id="GO:0000160">
    <property type="term" value="P:phosphorelay signal transduction system"/>
    <property type="evidence" value="ECO:0007669"/>
    <property type="project" value="UniProtKB-KW"/>
</dbReference>
<feature type="compositionally biased region" description="Acidic residues" evidence="4">
    <location>
        <begin position="191"/>
        <end position="201"/>
    </location>
</feature>
<dbReference type="PANTHER" id="PTHR24421">
    <property type="entry name" value="NITRATE/NITRITE SENSOR PROTEIN NARX-RELATED"/>
    <property type="match status" value="1"/>
</dbReference>
<gene>
    <name evidence="6" type="ORF">TK0001_2455</name>
</gene>
<dbReference type="AlphaFoldDB" id="A0A2N9ANX2"/>
<keyword evidence="3" id="KW-0902">Two-component regulatory system</keyword>
<dbReference type="Pfam" id="PF02518">
    <property type="entry name" value="HATPase_c"/>
    <property type="match status" value="1"/>
</dbReference>
<accession>A0A2N9ANX2</accession>
<feature type="domain" description="Histidine kinase/HSP90-like ATPase" evidence="5">
    <location>
        <begin position="94"/>
        <end position="185"/>
    </location>
</feature>
<feature type="compositionally biased region" description="Basic residues" evidence="4">
    <location>
        <begin position="22"/>
        <end position="38"/>
    </location>
</feature>
<name>A0A2N9ANX2_METEX</name>
<evidence type="ECO:0000313" key="7">
    <source>
        <dbReference type="Proteomes" id="UP000233769"/>
    </source>
</evidence>
<evidence type="ECO:0000256" key="1">
    <source>
        <dbReference type="ARBA" id="ARBA00022679"/>
    </source>
</evidence>
<keyword evidence="1" id="KW-0808">Transferase</keyword>
<dbReference type="InterPro" id="IPR036890">
    <property type="entry name" value="HATPase_C_sf"/>
</dbReference>
<evidence type="ECO:0000256" key="3">
    <source>
        <dbReference type="ARBA" id="ARBA00023012"/>
    </source>
</evidence>